<evidence type="ECO:0000259" key="1">
    <source>
        <dbReference type="Pfam" id="PF07859"/>
    </source>
</evidence>
<sequence length="344" mass="39214">MARTRQELQEMNVMDPVFQAEVEKTPMPDFGDDFFTRRARRAQHLKGLRQFYPIPGPIPEVQERNRRLTMRDGGTISVRIYTPIQNRIPPSGSPLYVAFHEGGWSMGDFTDEEMNCRMISKELGAVCVNVEYRLAPEHPFPTGINDCWDTLKWVARNYQSLGASPKVGFVIGGASAGGNITAILAHLARDEKMNPPLTGQYLCVPAVMPPSSVPDKYKDEYISPVENMHDPVLQMSPGDDPYEGLRKVLKMDIESPLFTPCRNPNKHRGLPRAFFQICGMDPLRDEGLCYEKLIREDFDVETRLLIYPGYGHMFWTNYPQLEKSNDFVKDMLEGIRWLLDGGKH</sequence>
<reference evidence="2 3" key="1">
    <citation type="submission" date="2019-07" db="EMBL/GenBank/DDBJ databases">
        <title>Venturia inaequalis Genome Resource.</title>
        <authorList>
            <person name="Lichtner F.J."/>
        </authorList>
    </citation>
    <scope>NUCLEOTIDE SEQUENCE [LARGE SCALE GENOMIC DNA]</scope>
    <source>
        <strain evidence="2 3">DMI_063113</strain>
    </source>
</reference>
<dbReference type="GO" id="GO:0016787">
    <property type="term" value="F:hydrolase activity"/>
    <property type="evidence" value="ECO:0007669"/>
    <property type="project" value="InterPro"/>
</dbReference>
<dbReference type="Gene3D" id="3.40.50.1820">
    <property type="entry name" value="alpha/beta hydrolase"/>
    <property type="match status" value="1"/>
</dbReference>
<proteinExistence type="predicted"/>
<gene>
    <name evidence="2" type="ORF">EG327_001038</name>
</gene>
<accession>A0A8H3YN44</accession>
<dbReference type="InterPro" id="IPR013094">
    <property type="entry name" value="AB_hydrolase_3"/>
</dbReference>
<name>A0A8H3YN44_VENIN</name>
<dbReference type="SUPFAM" id="SSF53474">
    <property type="entry name" value="alpha/beta-Hydrolases"/>
    <property type="match status" value="1"/>
</dbReference>
<evidence type="ECO:0000313" key="2">
    <source>
        <dbReference type="EMBL" id="KAE9964212.1"/>
    </source>
</evidence>
<dbReference type="InterPro" id="IPR050466">
    <property type="entry name" value="Carboxylest/Gibb_receptor"/>
</dbReference>
<dbReference type="Pfam" id="PF07859">
    <property type="entry name" value="Abhydrolase_3"/>
    <property type="match status" value="1"/>
</dbReference>
<protein>
    <recommendedName>
        <fullName evidence="1">Alpha/beta hydrolase fold-3 domain-containing protein</fullName>
    </recommendedName>
</protein>
<dbReference type="PANTHER" id="PTHR23024">
    <property type="entry name" value="ARYLACETAMIDE DEACETYLASE"/>
    <property type="match status" value="1"/>
</dbReference>
<dbReference type="AlphaFoldDB" id="A0A8H3YN44"/>
<dbReference type="Proteomes" id="UP000490939">
    <property type="component" value="Unassembled WGS sequence"/>
</dbReference>
<evidence type="ECO:0000313" key="3">
    <source>
        <dbReference type="Proteomes" id="UP000490939"/>
    </source>
</evidence>
<dbReference type="InterPro" id="IPR029058">
    <property type="entry name" value="AB_hydrolase_fold"/>
</dbReference>
<dbReference type="EMBL" id="WNWR01001244">
    <property type="protein sequence ID" value="KAE9964212.1"/>
    <property type="molecule type" value="Genomic_DNA"/>
</dbReference>
<comment type="caution">
    <text evidence="2">The sequence shown here is derived from an EMBL/GenBank/DDBJ whole genome shotgun (WGS) entry which is preliminary data.</text>
</comment>
<dbReference type="PANTHER" id="PTHR23024:SF643">
    <property type="entry name" value="AB HYDROLASE SUPERFAMILY PROTEIN B1A11.02"/>
    <property type="match status" value="1"/>
</dbReference>
<feature type="domain" description="Alpha/beta hydrolase fold-3" evidence="1">
    <location>
        <begin position="97"/>
        <end position="315"/>
    </location>
</feature>
<organism evidence="2 3">
    <name type="scientific">Venturia inaequalis</name>
    <name type="common">Apple scab fungus</name>
    <dbReference type="NCBI Taxonomy" id="5025"/>
    <lineage>
        <taxon>Eukaryota</taxon>
        <taxon>Fungi</taxon>
        <taxon>Dikarya</taxon>
        <taxon>Ascomycota</taxon>
        <taxon>Pezizomycotina</taxon>
        <taxon>Dothideomycetes</taxon>
        <taxon>Pleosporomycetidae</taxon>
        <taxon>Venturiales</taxon>
        <taxon>Venturiaceae</taxon>
        <taxon>Venturia</taxon>
    </lineage>
</organism>
<keyword evidence="3" id="KW-1185">Reference proteome</keyword>